<comment type="caution">
    <text evidence="1">The sequence shown here is derived from an EMBL/GenBank/DDBJ whole genome shotgun (WGS) entry which is preliminary data.</text>
</comment>
<dbReference type="PANTHER" id="PTHR39327">
    <property type="match status" value="1"/>
</dbReference>
<dbReference type="Gene3D" id="3.10.620.30">
    <property type="match status" value="1"/>
</dbReference>
<keyword evidence="2" id="KW-1185">Reference proteome</keyword>
<dbReference type="Proteomes" id="UP000270626">
    <property type="component" value="Unassembled WGS sequence"/>
</dbReference>
<evidence type="ECO:0000313" key="2">
    <source>
        <dbReference type="Proteomes" id="UP000270626"/>
    </source>
</evidence>
<accession>A0A495VMC7</accession>
<evidence type="ECO:0000313" key="1">
    <source>
        <dbReference type="EMBL" id="RKT49737.1"/>
    </source>
</evidence>
<name>A0A495VMC7_9RHOO</name>
<organism evidence="1 2">
    <name type="scientific">Azonexus fungiphilus</name>
    <dbReference type="NCBI Taxonomy" id="146940"/>
    <lineage>
        <taxon>Bacteria</taxon>
        <taxon>Pseudomonadati</taxon>
        <taxon>Pseudomonadota</taxon>
        <taxon>Betaproteobacteria</taxon>
        <taxon>Rhodocyclales</taxon>
        <taxon>Azonexaceae</taxon>
        <taxon>Azonexus</taxon>
    </lineage>
</organism>
<dbReference type="RefSeq" id="WP_211329828.1">
    <property type="nucleotide sequence ID" value="NZ_JAANMQ010000006.1"/>
</dbReference>
<dbReference type="EMBL" id="RBXP01000020">
    <property type="protein sequence ID" value="RKT49737.1"/>
    <property type="molecule type" value="Genomic_DNA"/>
</dbReference>
<dbReference type="Pfam" id="PF06035">
    <property type="entry name" value="Peptidase_C93"/>
    <property type="match status" value="1"/>
</dbReference>
<dbReference type="InterPro" id="IPR010319">
    <property type="entry name" value="Transglutaminase-like_Cys_pept"/>
</dbReference>
<dbReference type="PANTHER" id="PTHR39327:SF1">
    <property type="entry name" value="BLR5470 PROTEIN"/>
    <property type="match status" value="1"/>
</dbReference>
<protein>
    <submittedName>
        <fullName evidence="1">Putative transglutaminase-like cysteine proteinase</fullName>
    </submittedName>
</protein>
<gene>
    <name evidence="1" type="ORF">DFR40_3403</name>
</gene>
<proteinExistence type="predicted"/>
<reference evidence="1 2" key="1">
    <citation type="submission" date="2018-10" db="EMBL/GenBank/DDBJ databases">
        <title>Genomic Encyclopedia of Type Strains, Phase IV (KMG-IV): sequencing the most valuable type-strain genomes for metagenomic binning, comparative biology and taxonomic classification.</title>
        <authorList>
            <person name="Goeker M."/>
        </authorList>
    </citation>
    <scope>NUCLEOTIDE SEQUENCE [LARGE SCALE GENOMIC DNA]</scope>
    <source>
        <strain evidence="1 2">DSM 23841</strain>
    </source>
</reference>
<dbReference type="AlphaFoldDB" id="A0A495VMC7"/>
<sequence>MPEAKDNRKRLAAAILLLAVAAPVTASLVAFSDNLLRYVSQRFSSEAPKRLSIWQRLVNDMRQSDAPGAIAREKSAESLTLRKMNSFFNQVPYYTDQRHWGQEDYWATPVEMLSSYGGDCEDYSIAKYLSLKELGIPIERLRITYVRAKAIDEAHMVLAYYPTPDSEPLIMDNLVPELRPASQRPDLEPVYSFNDDDLWLPSGASRKGGASNVRLWRELLEKLARERRM</sequence>